<keyword evidence="1" id="KW-0067">ATP-binding</keyword>
<dbReference type="Pfam" id="PF13589">
    <property type="entry name" value="HATPase_c_3"/>
    <property type="match status" value="1"/>
</dbReference>
<reference evidence="1 2" key="1">
    <citation type="submission" date="2024-10" db="EMBL/GenBank/DDBJ databases">
        <title>The Natural Products Discovery Center: Release of the First 8490 Sequenced Strains for Exploring Actinobacteria Biosynthetic Diversity.</title>
        <authorList>
            <person name="Kalkreuter E."/>
            <person name="Kautsar S.A."/>
            <person name="Yang D."/>
            <person name="Bader C.D."/>
            <person name="Teijaro C.N."/>
            <person name="Fluegel L."/>
            <person name="Davis C.M."/>
            <person name="Simpson J.R."/>
            <person name="Lauterbach L."/>
            <person name="Steele A.D."/>
            <person name="Gui C."/>
            <person name="Meng S."/>
            <person name="Li G."/>
            <person name="Viehrig K."/>
            <person name="Ye F."/>
            <person name="Su P."/>
            <person name="Kiefer A.F."/>
            <person name="Nichols A."/>
            <person name="Cepeda A.J."/>
            <person name="Yan W."/>
            <person name="Fan B."/>
            <person name="Jiang Y."/>
            <person name="Adhikari A."/>
            <person name="Zheng C.-J."/>
            <person name="Schuster L."/>
            <person name="Cowan T.M."/>
            <person name="Smanski M.J."/>
            <person name="Chevrette M.G."/>
            <person name="De Carvalho L.P.S."/>
            <person name="Shen B."/>
        </authorList>
    </citation>
    <scope>NUCLEOTIDE SEQUENCE [LARGE SCALE GENOMIC DNA]</scope>
    <source>
        <strain evidence="1 2">NPDC006488</strain>
    </source>
</reference>
<sequence>MRIPIEVKPDFIEHVARRSDPVGAVAELIWNGLDADATTVAVSVEDDEFGGVRAVEVRDNGHGIPNEAVLSAFSGMGGSWKRNAPGTQGGRQLHGRRGYGRFRVLALGSQAVWETVADGTIDRHRTLVAFSELSAFETTDGGKTGDDPCTVVRIIGEAPRKTRLTDSAAVRSALTNQFAMYLEKYPRVAITWQDVALNPKEAIELEAAYPLSVPGLRQEADASAGPVLRVVEWKTKPARRELLVCDAEGVHRATLNTAVQAPDFHFTAYILWTGAATVSELDTMEGEWEHPDSPLGLVVAAARDQMRRHFKKREHERALEQVQKWIDEQTYPYSGEPGTTTEAAERQVFNEVAVLVSRHINQASKKSRHTQLVLLREALRRQPAAMPRVMDELFALTAEQKDRLESLVNRAGLSNLIAANALLVDRIDSLATIRKLLFEYVSRAALREKDQLHRMLEKQLWIFGDEYTSAVSEVGLTEALERHRHLLDGSRVPRSRRTPAVRSNGQSGRLDLMLSCVGGDGSSNRHLVVELKRPNVVLGSTEVQQVTSYARAVIMDERYKHDKTTRWDFWLVGNDIHPDVEWQVAGNSLPEDCLVDDGRVGIWVIRWGKVIDQCEARLRAQQKRLDYASSNADAIDYAGRMHADADIVPLLPPA</sequence>
<proteinExistence type="predicted"/>
<name>A0ABW6LVQ2_9ACTN</name>
<protein>
    <submittedName>
        <fullName evidence="1">ATP-binding protein</fullName>
    </submittedName>
</protein>
<dbReference type="GO" id="GO:0005524">
    <property type="term" value="F:ATP binding"/>
    <property type="evidence" value="ECO:0007669"/>
    <property type="project" value="UniProtKB-KW"/>
</dbReference>
<dbReference type="EMBL" id="JBIAHM010000001">
    <property type="protein sequence ID" value="MFE9597218.1"/>
    <property type="molecule type" value="Genomic_DNA"/>
</dbReference>
<evidence type="ECO:0000313" key="2">
    <source>
        <dbReference type="Proteomes" id="UP001601303"/>
    </source>
</evidence>
<dbReference type="Proteomes" id="UP001601303">
    <property type="component" value="Unassembled WGS sequence"/>
</dbReference>
<organism evidence="1 2">
    <name type="scientific">Streptomyces hokutonensis</name>
    <dbReference type="NCBI Taxonomy" id="1306990"/>
    <lineage>
        <taxon>Bacteria</taxon>
        <taxon>Bacillati</taxon>
        <taxon>Actinomycetota</taxon>
        <taxon>Actinomycetes</taxon>
        <taxon>Kitasatosporales</taxon>
        <taxon>Streptomycetaceae</taxon>
        <taxon>Streptomyces</taxon>
    </lineage>
</organism>
<accession>A0ABW6LVQ2</accession>
<dbReference type="RefSeq" id="WP_388101696.1">
    <property type="nucleotide sequence ID" value="NZ_JBIAHM010000001.1"/>
</dbReference>
<keyword evidence="2" id="KW-1185">Reference proteome</keyword>
<comment type="caution">
    <text evidence="1">The sequence shown here is derived from an EMBL/GenBank/DDBJ whole genome shotgun (WGS) entry which is preliminary data.</text>
</comment>
<gene>
    <name evidence="1" type="ORF">ACFYNQ_01415</name>
</gene>
<keyword evidence="1" id="KW-0547">Nucleotide-binding</keyword>
<evidence type="ECO:0000313" key="1">
    <source>
        <dbReference type="EMBL" id="MFE9597218.1"/>
    </source>
</evidence>
<dbReference type="InterPro" id="IPR036890">
    <property type="entry name" value="HATPase_C_sf"/>
</dbReference>
<dbReference type="SUPFAM" id="SSF55874">
    <property type="entry name" value="ATPase domain of HSP90 chaperone/DNA topoisomerase II/histidine kinase"/>
    <property type="match status" value="1"/>
</dbReference>
<dbReference type="Gene3D" id="3.30.565.10">
    <property type="entry name" value="Histidine kinase-like ATPase, C-terminal domain"/>
    <property type="match status" value="1"/>
</dbReference>